<feature type="domain" description="BRCT" evidence="4">
    <location>
        <begin position="212"/>
        <end position="290"/>
    </location>
</feature>
<dbReference type="GO" id="GO:0008408">
    <property type="term" value="F:3'-5' exonuclease activity"/>
    <property type="evidence" value="ECO:0007669"/>
    <property type="project" value="TreeGrafter"/>
</dbReference>
<dbReference type="Pfam" id="PF00929">
    <property type="entry name" value="RNase_T"/>
    <property type="match status" value="1"/>
</dbReference>
<evidence type="ECO:0000313" key="5">
    <source>
        <dbReference type="EMBL" id="SFA56298.1"/>
    </source>
</evidence>
<keyword evidence="3" id="KW-0269">Exonuclease</keyword>
<dbReference type="InterPro" id="IPR001357">
    <property type="entry name" value="BRCT_dom"/>
</dbReference>
<reference evidence="5 6" key="1">
    <citation type="submission" date="2016-10" db="EMBL/GenBank/DDBJ databases">
        <authorList>
            <person name="de Groot N.N."/>
        </authorList>
    </citation>
    <scope>NUCLEOTIDE SEQUENCE [LARGE SCALE GENOMIC DNA]</scope>
    <source>
        <strain evidence="5 6">DSM 44908</strain>
    </source>
</reference>
<dbReference type="InterPro" id="IPR012337">
    <property type="entry name" value="RNaseH-like_sf"/>
</dbReference>
<dbReference type="GO" id="GO:0006260">
    <property type="term" value="P:DNA replication"/>
    <property type="evidence" value="ECO:0007669"/>
    <property type="project" value="InterPro"/>
</dbReference>
<dbReference type="InterPro" id="IPR003325">
    <property type="entry name" value="TerD"/>
</dbReference>
<dbReference type="Pfam" id="PF00533">
    <property type="entry name" value="BRCT"/>
    <property type="match status" value="1"/>
</dbReference>
<dbReference type="EMBL" id="FOJN01000010">
    <property type="protein sequence ID" value="SFA56298.1"/>
    <property type="molecule type" value="Genomic_DNA"/>
</dbReference>
<dbReference type="FunFam" id="3.30.420.10:FF:000045">
    <property type="entry name" value="3'-5' exonuclease DinG"/>
    <property type="match status" value="1"/>
</dbReference>
<proteinExistence type="predicted"/>
<protein>
    <submittedName>
        <fullName evidence="5">DNA polymerase-3 subunit epsilon</fullName>
    </submittedName>
</protein>
<keyword evidence="2" id="KW-0378">Hydrolase</keyword>
<dbReference type="RefSeq" id="WP_068365371.1">
    <property type="nucleotide sequence ID" value="NZ_FOJN01000010.1"/>
</dbReference>
<evidence type="ECO:0000256" key="1">
    <source>
        <dbReference type="ARBA" id="ARBA00022722"/>
    </source>
</evidence>
<evidence type="ECO:0000256" key="3">
    <source>
        <dbReference type="ARBA" id="ARBA00022839"/>
    </source>
</evidence>
<dbReference type="CDD" id="cd00027">
    <property type="entry name" value="BRCT"/>
    <property type="match status" value="1"/>
</dbReference>
<dbReference type="OrthoDB" id="190275at2"/>
<dbReference type="SMART" id="SM00479">
    <property type="entry name" value="EXOIII"/>
    <property type="match status" value="1"/>
</dbReference>
<dbReference type="Proteomes" id="UP000182054">
    <property type="component" value="Unassembled WGS sequence"/>
</dbReference>
<dbReference type="InterPro" id="IPR036420">
    <property type="entry name" value="BRCT_dom_sf"/>
</dbReference>
<evidence type="ECO:0000256" key="2">
    <source>
        <dbReference type="ARBA" id="ARBA00022801"/>
    </source>
</evidence>
<dbReference type="GO" id="GO:0005829">
    <property type="term" value="C:cytosol"/>
    <property type="evidence" value="ECO:0007669"/>
    <property type="project" value="TreeGrafter"/>
</dbReference>
<dbReference type="SUPFAM" id="SSF53098">
    <property type="entry name" value="Ribonuclease H-like"/>
    <property type="match status" value="1"/>
</dbReference>
<dbReference type="GO" id="GO:0003677">
    <property type="term" value="F:DNA binding"/>
    <property type="evidence" value="ECO:0007669"/>
    <property type="project" value="InterPro"/>
</dbReference>
<organism evidence="5 6">
    <name type="scientific">Rhodococcoides kroppenstedtii</name>
    <dbReference type="NCBI Taxonomy" id="293050"/>
    <lineage>
        <taxon>Bacteria</taxon>
        <taxon>Bacillati</taxon>
        <taxon>Actinomycetota</taxon>
        <taxon>Actinomycetes</taxon>
        <taxon>Mycobacteriales</taxon>
        <taxon>Nocardiaceae</taxon>
        <taxon>Rhodococcoides</taxon>
    </lineage>
</organism>
<dbReference type="NCBIfam" id="TIGR00573">
    <property type="entry name" value="dnaq"/>
    <property type="match status" value="1"/>
</dbReference>
<evidence type="ECO:0000313" key="6">
    <source>
        <dbReference type="Proteomes" id="UP000182054"/>
    </source>
</evidence>
<dbReference type="Gene3D" id="3.30.420.10">
    <property type="entry name" value="Ribonuclease H-like superfamily/Ribonuclease H"/>
    <property type="match status" value="1"/>
</dbReference>
<dbReference type="GeneID" id="85486546"/>
<dbReference type="InterPro" id="IPR013520">
    <property type="entry name" value="Ribonucl_H"/>
</dbReference>
<dbReference type="PANTHER" id="PTHR30231">
    <property type="entry name" value="DNA POLYMERASE III SUBUNIT EPSILON"/>
    <property type="match status" value="1"/>
</dbReference>
<sequence length="582" mass="62901">MFRTPAASPDRWVVVDVETSGLKAHRDRVLSVAAITLDDDGRVGQELSTLIDPGCDPGPVHIHGLTRERLRGAPRFDEVAPHLMTLLAGRTMVAHNASFDHGFLHREHLRAKVTMPTEHRLCTLALSRRLQPDLENHTLSTLARRWKIRQSRAHDAYDDARVLAQIFTHSARLARSLDLPLPVVACTERISVYPDSIPRTPCPWRNPGPLDPTVGLVQGMRVVISGDTRVPRLRLAEQLTAAGLDVMNSVSRYTSVVVCSDPSSDSVKVRRAREHGLQVVSEQRILDLVRTIRPGTPKAERTPAVVVAPKPTPIVGPWANRRVLVMGGTHGEAVVMRSRLVQLGARPAVNLHASVSAVLILDGGDGDPRMPRVVERGLTVLAADDVDRALNLDVPAAAPLTPREAETTYAPQLSRGAVIDLEASSTAFTIDASWNASGPTLPVDVVAFLLTRDEVVSEDEDFVFYNAPATSDGAVALTVDGDREQGVRLDLALVPDDIERIVVAAAVDGENTFGDVGAVSLSVAGPERSIATAVLDAATTERTLLLTEVYRRGTGWRLRAIGQGYDDGLGALAVRYGVEVDD</sequence>
<dbReference type="AlphaFoldDB" id="A0A1I0TX06"/>
<keyword evidence="1" id="KW-0540">Nuclease</keyword>
<dbReference type="GO" id="GO:0003887">
    <property type="term" value="F:DNA-directed DNA polymerase activity"/>
    <property type="evidence" value="ECO:0007669"/>
    <property type="project" value="InterPro"/>
</dbReference>
<dbReference type="CDD" id="cd06974">
    <property type="entry name" value="TerD_like"/>
    <property type="match status" value="1"/>
</dbReference>
<dbReference type="Gene3D" id="3.40.50.10190">
    <property type="entry name" value="BRCT domain"/>
    <property type="match status" value="1"/>
</dbReference>
<dbReference type="SUPFAM" id="SSF52113">
    <property type="entry name" value="BRCT domain"/>
    <property type="match status" value="1"/>
</dbReference>
<dbReference type="PROSITE" id="PS50172">
    <property type="entry name" value="BRCT"/>
    <property type="match status" value="1"/>
</dbReference>
<gene>
    <name evidence="5" type="ORF">SAMN05444374_110108</name>
</gene>
<accession>A0A1I0TX06</accession>
<evidence type="ECO:0000259" key="4">
    <source>
        <dbReference type="PROSITE" id="PS50172"/>
    </source>
</evidence>
<dbReference type="Gene3D" id="2.60.60.30">
    <property type="entry name" value="sav2460 like domains"/>
    <property type="match status" value="1"/>
</dbReference>
<dbReference type="InterPro" id="IPR006054">
    <property type="entry name" value="DnaQ"/>
</dbReference>
<dbReference type="Pfam" id="PF02342">
    <property type="entry name" value="TerD"/>
    <property type="match status" value="1"/>
</dbReference>
<dbReference type="PANTHER" id="PTHR30231:SF4">
    <property type="entry name" value="PROTEIN NEN2"/>
    <property type="match status" value="1"/>
</dbReference>
<dbReference type="InterPro" id="IPR036397">
    <property type="entry name" value="RNaseH_sf"/>
</dbReference>
<name>A0A1I0TX06_9NOCA</name>
<dbReference type="SMART" id="SM00292">
    <property type="entry name" value="BRCT"/>
    <property type="match status" value="1"/>
</dbReference>
<dbReference type="CDD" id="cd06127">
    <property type="entry name" value="DEDDh"/>
    <property type="match status" value="1"/>
</dbReference>